<dbReference type="Proteomes" id="UP000698173">
    <property type="component" value="Unassembled WGS sequence"/>
</dbReference>
<evidence type="ECO:0000313" key="1">
    <source>
        <dbReference type="EMBL" id="HJF31615.1"/>
    </source>
</evidence>
<reference evidence="1" key="2">
    <citation type="submission" date="2021-09" db="EMBL/GenBank/DDBJ databases">
        <authorList>
            <person name="Gilroy R."/>
        </authorList>
    </citation>
    <scope>NUCLEOTIDE SEQUENCE</scope>
    <source>
        <strain evidence="1">CHK171-7178</strain>
    </source>
</reference>
<dbReference type="EMBL" id="DYWT01000126">
    <property type="protein sequence ID" value="HJF31615.1"/>
    <property type="molecule type" value="Genomic_DNA"/>
</dbReference>
<comment type="caution">
    <text evidence="1">The sequence shown here is derived from an EMBL/GenBank/DDBJ whole genome shotgun (WGS) entry which is preliminary data.</text>
</comment>
<gene>
    <name evidence="1" type="ORF">K8V56_07535</name>
</gene>
<reference evidence="1" key="1">
    <citation type="journal article" date="2021" name="PeerJ">
        <title>Extensive microbial diversity within the chicken gut microbiome revealed by metagenomics and culture.</title>
        <authorList>
            <person name="Gilroy R."/>
            <person name="Ravi A."/>
            <person name="Getino M."/>
            <person name="Pursley I."/>
            <person name="Horton D.L."/>
            <person name="Alikhan N.F."/>
            <person name="Baker D."/>
            <person name="Gharbi K."/>
            <person name="Hall N."/>
            <person name="Watson M."/>
            <person name="Adriaenssens E.M."/>
            <person name="Foster-Nyarko E."/>
            <person name="Jarju S."/>
            <person name="Secka A."/>
            <person name="Antonio M."/>
            <person name="Oren A."/>
            <person name="Chaudhuri R.R."/>
            <person name="La Ragione R."/>
            <person name="Hildebrand F."/>
            <person name="Pallen M.J."/>
        </authorList>
    </citation>
    <scope>NUCLEOTIDE SEQUENCE</scope>
    <source>
        <strain evidence="1">CHK171-7178</strain>
    </source>
</reference>
<proteinExistence type="predicted"/>
<dbReference type="AlphaFoldDB" id="A0A921KCE1"/>
<name>A0A921KCE1_SPOPS</name>
<accession>A0A921KCE1</accession>
<organism evidence="1 2">
    <name type="scientific">Sporosarcina psychrophila</name>
    <name type="common">Bacillus psychrophilus</name>
    <dbReference type="NCBI Taxonomy" id="1476"/>
    <lineage>
        <taxon>Bacteria</taxon>
        <taxon>Bacillati</taxon>
        <taxon>Bacillota</taxon>
        <taxon>Bacilli</taxon>
        <taxon>Bacillales</taxon>
        <taxon>Caryophanaceae</taxon>
        <taxon>Sporosarcina</taxon>
    </lineage>
</organism>
<evidence type="ECO:0000313" key="2">
    <source>
        <dbReference type="Proteomes" id="UP000698173"/>
    </source>
</evidence>
<sequence length="187" mass="21673">MDKSKPLLLVLFSILICVFYYGTVNAKTNDPPPFFEEEIIKGKQLTPLESQLMSFMTGLMVTEPKQAVELWLFGVNGRSGAVQYAMLSASLRKQSRSKFEQTHWITGQSSPSVSNFRFTKVEKLSESKMRYTVKYDLWASYRDFDSGQKIIIVEKNLEPFREYWFISSITTKYNQWEAFTPAETVLK</sequence>
<protein>
    <submittedName>
        <fullName evidence="1">Uncharacterized protein</fullName>
    </submittedName>
</protein>